<dbReference type="RefSeq" id="WP_217747068.1">
    <property type="nucleotide sequence ID" value="NZ_JAHOEB010000007.1"/>
</dbReference>
<accession>A0AAW4MSA4</accession>
<dbReference type="SMART" id="SM00470">
    <property type="entry name" value="ParB"/>
    <property type="match status" value="1"/>
</dbReference>
<keyword evidence="3" id="KW-0963">Cytoplasm</keyword>
<comment type="caution">
    <text evidence="9">The sequence shown here is derived from an EMBL/GenBank/DDBJ whole genome shotgun (WGS) entry which is preliminary data.</text>
</comment>
<evidence type="ECO:0000313" key="11">
    <source>
        <dbReference type="Proteomes" id="UP001196408"/>
    </source>
</evidence>
<dbReference type="EMBL" id="JAHOEL010000007">
    <property type="protein sequence ID" value="MBV3392031.1"/>
    <property type="molecule type" value="Genomic_DNA"/>
</dbReference>
<comment type="subcellular location">
    <subcellularLocation>
        <location evidence="1">Cytoplasm</location>
        <location evidence="1">Nucleoid</location>
    </subcellularLocation>
</comment>
<dbReference type="InterPro" id="IPR041468">
    <property type="entry name" value="HTH_ParB/Spo0J"/>
</dbReference>
<dbReference type="EMBL" id="JAHOEF010000007">
    <property type="protein sequence ID" value="MBV3382005.1"/>
    <property type="molecule type" value="Genomic_DNA"/>
</dbReference>
<dbReference type="GO" id="GO:0003677">
    <property type="term" value="F:DNA binding"/>
    <property type="evidence" value="ECO:0007669"/>
    <property type="project" value="UniProtKB-KW"/>
</dbReference>
<keyword evidence="12" id="KW-1185">Reference proteome</keyword>
<keyword evidence="7" id="KW-0131">Cell cycle</keyword>
<name>A0AAW4MSA4_9FIRM</name>
<sequence>MDKLRRSLYRKKKNVIKDAYCFLDINDIVANKEQPRTHFEDEKIQELAESIMQNGLLQPIVVREYEGKYQIVVGERRYRACKLAGITEVPCIIQELDDNQTANAALVENIQRENLSAIEEALAYQQILDTQGLTQAQLAEKVGKKQSTVANKLRLLKLPMTVQESVKKKEISERHARALLKLEDTAQQNNMLKEILEQNLTVDETEKRIAKLLTPKKEKPRVRKFSRSVKIALNTINQAVKMVTDAGTDVEENIDETDDEVIITLKVKK</sequence>
<dbReference type="NCBIfam" id="TIGR00180">
    <property type="entry name" value="parB_part"/>
    <property type="match status" value="1"/>
</dbReference>
<organism evidence="9 11">
    <name type="scientific">Catenibacterium mitsuokai</name>
    <dbReference type="NCBI Taxonomy" id="100886"/>
    <lineage>
        <taxon>Bacteria</taxon>
        <taxon>Bacillati</taxon>
        <taxon>Bacillota</taxon>
        <taxon>Erysipelotrichia</taxon>
        <taxon>Erysipelotrichales</taxon>
        <taxon>Coprobacillaceae</taxon>
        <taxon>Catenibacterium</taxon>
    </lineage>
</organism>
<proteinExistence type="inferred from homology"/>
<dbReference type="InterPro" id="IPR004437">
    <property type="entry name" value="ParB/RepB/Spo0J"/>
</dbReference>
<evidence type="ECO:0000256" key="3">
    <source>
        <dbReference type="ARBA" id="ARBA00022490"/>
    </source>
</evidence>
<dbReference type="Pfam" id="PF02195">
    <property type="entry name" value="ParB_N"/>
    <property type="match status" value="1"/>
</dbReference>
<feature type="domain" description="ParB-like N-terminal" evidence="8">
    <location>
        <begin position="21"/>
        <end position="110"/>
    </location>
</feature>
<keyword evidence="4" id="KW-0132">Cell division</keyword>
<dbReference type="NCBIfam" id="TIGR04285">
    <property type="entry name" value="nucleoid_noc"/>
    <property type="match status" value="1"/>
</dbReference>
<dbReference type="InterPro" id="IPR003115">
    <property type="entry name" value="ParB_N"/>
</dbReference>
<comment type="similarity">
    <text evidence="2">Belongs to the ParB family.</text>
</comment>
<dbReference type="FunFam" id="3.90.1530.30:FF:000001">
    <property type="entry name" value="Chromosome partitioning protein ParB"/>
    <property type="match status" value="1"/>
</dbReference>
<evidence type="ECO:0000313" key="10">
    <source>
        <dbReference type="EMBL" id="MBV3392031.1"/>
    </source>
</evidence>
<dbReference type="GO" id="GO:0009295">
    <property type="term" value="C:nucleoid"/>
    <property type="evidence" value="ECO:0007669"/>
    <property type="project" value="UniProtKB-SubCell"/>
</dbReference>
<dbReference type="CDD" id="cd16393">
    <property type="entry name" value="SPO0J_N"/>
    <property type="match status" value="1"/>
</dbReference>
<dbReference type="Proteomes" id="UP001197492">
    <property type="component" value="Unassembled WGS sequence"/>
</dbReference>
<dbReference type="GeneID" id="301322808"/>
<dbReference type="Proteomes" id="UP001196408">
    <property type="component" value="Unassembled WGS sequence"/>
</dbReference>
<gene>
    <name evidence="9" type="primary">noc</name>
    <name evidence="9" type="ORF">KSV97_01945</name>
    <name evidence="10" type="ORF">KSW06_01960</name>
</gene>
<evidence type="ECO:0000259" key="8">
    <source>
        <dbReference type="SMART" id="SM00470"/>
    </source>
</evidence>
<evidence type="ECO:0000256" key="5">
    <source>
        <dbReference type="ARBA" id="ARBA00023125"/>
    </source>
</evidence>
<evidence type="ECO:0000256" key="6">
    <source>
        <dbReference type="ARBA" id="ARBA00023210"/>
    </source>
</evidence>
<dbReference type="PANTHER" id="PTHR33375">
    <property type="entry name" value="CHROMOSOME-PARTITIONING PROTEIN PARB-RELATED"/>
    <property type="match status" value="1"/>
</dbReference>
<dbReference type="GO" id="GO:0007059">
    <property type="term" value="P:chromosome segregation"/>
    <property type="evidence" value="ECO:0007669"/>
    <property type="project" value="TreeGrafter"/>
</dbReference>
<evidence type="ECO:0000256" key="2">
    <source>
        <dbReference type="ARBA" id="ARBA00006295"/>
    </source>
</evidence>
<dbReference type="PANTHER" id="PTHR33375:SF8">
    <property type="entry name" value="NUCLEOID OCCLUSION PROTEIN"/>
    <property type="match status" value="1"/>
</dbReference>
<evidence type="ECO:0000313" key="12">
    <source>
        <dbReference type="Proteomes" id="UP001197492"/>
    </source>
</evidence>
<dbReference type="Pfam" id="PF17762">
    <property type="entry name" value="HTH_ParB"/>
    <property type="match status" value="1"/>
</dbReference>
<dbReference type="GO" id="GO:0045881">
    <property type="term" value="P:positive regulation of sporulation resulting in formation of a cellular spore"/>
    <property type="evidence" value="ECO:0007669"/>
    <property type="project" value="TreeGrafter"/>
</dbReference>
<evidence type="ECO:0000313" key="9">
    <source>
        <dbReference type="EMBL" id="MBV3382005.1"/>
    </source>
</evidence>
<keyword evidence="5" id="KW-0238">DNA-binding</keyword>
<dbReference type="InterPro" id="IPR050336">
    <property type="entry name" value="Chromosome_partition/occlusion"/>
</dbReference>
<evidence type="ECO:0000256" key="1">
    <source>
        <dbReference type="ARBA" id="ARBA00004453"/>
    </source>
</evidence>
<evidence type="ECO:0000256" key="4">
    <source>
        <dbReference type="ARBA" id="ARBA00022618"/>
    </source>
</evidence>
<dbReference type="GO" id="GO:0000917">
    <property type="term" value="P:division septum assembly"/>
    <property type="evidence" value="ECO:0007669"/>
    <property type="project" value="UniProtKB-KW"/>
</dbReference>
<dbReference type="FunFam" id="1.10.10.2830:FF:000001">
    <property type="entry name" value="Chromosome partitioning protein ParB"/>
    <property type="match status" value="1"/>
</dbReference>
<dbReference type="InterPro" id="IPR023705">
    <property type="entry name" value="Nucleoid_occlusion_protein"/>
</dbReference>
<evidence type="ECO:0000256" key="7">
    <source>
        <dbReference type="ARBA" id="ARBA00023306"/>
    </source>
</evidence>
<protein>
    <submittedName>
        <fullName evidence="9">Nucleoid occlusion protein</fullName>
    </submittedName>
</protein>
<keyword evidence="6" id="KW-0717">Septation</keyword>
<dbReference type="GO" id="GO:0005694">
    <property type="term" value="C:chromosome"/>
    <property type="evidence" value="ECO:0007669"/>
    <property type="project" value="TreeGrafter"/>
</dbReference>
<dbReference type="AlphaFoldDB" id="A0AAW4MSA4"/>
<reference evidence="9 12" key="1">
    <citation type="submission" date="2021-06" db="EMBL/GenBank/DDBJ databases">
        <title>Collection of gut derived symbiotic bacterial strains cultured from healthy donors.</title>
        <authorList>
            <person name="Lin H."/>
            <person name="Littmann E."/>
            <person name="Pamer E.G."/>
        </authorList>
    </citation>
    <scope>NUCLEOTIDE SEQUENCE</scope>
    <source>
        <strain evidence="10 12">MSK.21.70</strain>
        <strain evidence="9">MSK.21.82</strain>
    </source>
</reference>